<evidence type="ECO:0000313" key="3">
    <source>
        <dbReference type="Proteomes" id="UP000075809"/>
    </source>
</evidence>
<reference evidence="2 3" key="1">
    <citation type="submission" date="2015-09" db="EMBL/GenBank/DDBJ databases">
        <title>Trachymyrmex zeteki WGS genome.</title>
        <authorList>
            <person name="Nygaard S."/>
            <person name="Hu H."/>
            <person name="Boomsma J."/>
            <person name="Zhang G."/>
        </authorList>
    </citation>
    <scope>NUCLEOTIDE SEQUENCE [LARGE SCALE GENOMIC DNA]</scope>
    <source>
        <strain evidence="2">Tzet28-1</strain>
        <tissue evidence="2">Whole body</tissue>
    </source>
</reference>
<dbReference type="EMBL" id="KQ982585">
    <property type="protein sequence ID" value="KYQ54239.1"/>
    <property type="molecule type" value="Genomic_DNA"/>
</dbReference>
<evidence type="ECO:0000256" key="1">
    <source>
        <dbReference type="SAM" id="MobiDB-lite"/>
    </source>
</evidence>
<protein>
    <submittedName>
        <fullName evidence="2">Uncharacterized protein</fullName>
    </submittedName>
</protein>
<proteinExistence type="predicted"/>
<feature type="region of interest" description="Disordered" evidence="1">
    <location>
        <begin position="1"/>
        <end position="52"/>
    </location>
</feature>
<dbReference type="AlphaFoldDB" id="A0A151X1F7"/>
<gene>
    <name evidence="2" type="ORF">ALC60_06783</name>
</gene>
<keyword evidence="3" id="KW-1185">Reference proteome</keyword>
<accession>A0A151X1F7</accession>
<feature type="compositionally biased region" description="Basic and acidic residues" evidence="1">
    <location>
        <begin position="39"/>
        <end position="52"/>
    </location>
</feature>
<evidence type="ECO:0000313" key="2">
    <source>
        <dbReference type="EMBL" id="KYQ54239.1"/>
    </source>
</evidence>
<sequence length="52" mass="5785">MAVVQGAITSAHGHRKFHKGSGGVQCRSLGWRGFFGRNGTERGERERERENS</sequence>
<name>A0A151X1F7_9HYME</name>
<dbReference type="Proteomes" id="UP000075809">
    <property type="component" value="Unassembled WGS sequence"/>
</dbReference>
<organism evidence="2 3">
    <name type="scientific">Mycetomoellerius zeteki</name>
    <dbReference type="NCBI Taxonomy" id="64791"/>
    <lineage>
        <taxon>Eukaryota</taxon>
        <taxon>Metazoa</taxon>
        <taxon>Ecdysozoa</taxon>
        <taxon>Arthropoda</taxon>
        <taxon>Hexapoda</taxon>
        <taxon>Insecta</taxon>
        <taxon>Pterygota</taxon>
        <taxon>Neoptera</taxon>
        <taxon>Endopterygota</taxon>
        <taxon>Hymenoptera</taxon>
        <taxon>Apocrita</taxon>
        <taxon>Aculeata</taxon>
        <taxon>Formicoidea</taxon>
        <taxon>Formicidae</taxon>
        <taxon>Myrmicinae</taxon>
        <taxon>Mycetomoellerius</taxon>
    </lineage>
</organism>